<reference evidence="6 7" key="1">
    <citation type="journal article" date="2018" name="Nat. Ecol. Evol.">
        <title>Pezizomycetes genomes reveal the molecular basis of ectomycorrhizal truffle lifestyle.</title>
        <authorList>
            <person name="Murat C."/>
            <person name="Payen T."/>
            <person name="Noel B."/>
            <person name="Kuo A."/>
            <person name="Morin E."/>
            <person name="Chen J."/>
            <person name="Kohler A."/>
            <person name="Krizsan K."/>
            <person name="Balestrini R."/>
            <person name="Da Silva C."/>
            <person name="Montanini B."/>
            <person name="Hainaut M."/>
            <person name="Levati E."/>
            <person name="Barry K.W."/>
            <person name="Belfiori B."/>
            <person name="Cichocki N."/>
            <person name="Clum A."/>
            <person name="Dockter R.B."/>
            <person name="Fauchery L."/>
            <person name="Guy J."/>
            <person name="Iotti M."/>
            <person name="Le Tacon F."/>
            <person name="Lindquist E.A."/>
            <person name="Lipzen A."/>
            <person name="Malagnac F."/>
            <person name="Mello A."/>
            <person name="Molinier V."/>
            <person name="Miyauchi S."/>
            <person name="Poulain J."/>
            <person name="Riccioni C."/>
            <person name="Rubini A."/>
            <person name="Sitrit Y."/>
            <person name="Splivallo R."/>
            <person name="Traeger S."/>
            <person name="Wang M."/>
            <person name="Zifcakova L."/>
            <person name="Wipf D."/>
            <person name="Zambonelli A."/>
            <person name="Paolocci F."/>
            <person name="Nowrousian M."/>
            <person name="Ottonello S."/>
            <person name="Baldrian P."/>
            <person name="Spatafora J.W."/>
            <person name="Henrissat B."/>
            <person name="Nagy L.G."/>
            <person name="Aury J.M."/>
            <person name="Wincker P."/>
            <person name="Grigoriev I.V."/>
            <person name="Bonfante P."/>
            <person name="Martin F.M."/>
        </authorList>
    </citation>
    <scope>NUCLEOTIDE SEQUENCE [LARGE SCALE GENOMIC DNA]</scope>
    <source>
        <strain evidence="6 7">RN42</strain>
    </source>
</reference>
<evidence type="ECO:0000313" key="6">
    <source>
        <dbReference type="EMBL" id="RPA85936.1"/>
    </source>
</evidence>
<dbReference type="EMBL" id="ML119651">
    <property type="protein sequence ID" value="RPA85936.1"/>
    <property type="molecule type" value="Genomic_DNA"/>
</dbReference>
<protein>
    <submittedName>
        <fullName evidence="6">PLP-dependent transferase</fullName>
    </submittedName>
</protein>
<evidence type="ECO:0000256" key="2">
    <source>
        <dbReference type="ARBA" id="ARBA00022898"/>
    </source>
</evidence>
<sequence>MSENDAASNSDKSEIAKATYSRILPYFLGPTNENYEQFQKLINQIVTTHLDVRDRHAECDGSTVTAEGTDYVPRDSSIGGDLNLSEFLSGPLAESNHQRLEGYLRLLGRDLLGQFSIPFWNPKYSAHMCMDTSMPGTLGYIASMMYNANNVAVEASPITTVLELEAGKQLCGLIGFGADAKPETPAPWGHASLHVTSGGTVANIESLWAARNLKFYPLSLRNAMRKGEPLHHIENLLEVPVEHTATRFGSGSRRFSSLSGWELVNLRVDYVLSLPQLLYTQFGISPSYLQAAMEKHGVQTVGMRKLEEQYGIKRGKVLVSSTNHYSWPKACALTGIGRDNLICVKVNEAAQLDNRSLLDTLRNLAEQEIPVFAVVAIVGSTEEGAVDDVDGMVELREVVGKRWGLHFCLHVDAAWGGYFATLMKEPKKARDGIPDSLLRYTGLRENVNRSFLAIRHADSCTVDPHKSGYVPYPAGALCYRNGDMRYLVTFSSPYIARVNEPESVGVYGIEGSKAGACAAAVWMSNSVIGLGKAGNLGKHGGQNDYRTLLGTTMYSSSIYSAYWATLPESAQDNPPPIGSGNNKIMVVPFNKLAEVEDVYTGDQLEEKLTEFRQRILDTIIGKSSAEIAADDEASNTLYNLGSDLTINCFVVNFKLNSGEWNSNVEWANTLNKLIVKRMSSVYPSQQPDKIKFFVTSTEFHGNVYGECAAKFKERLRLKGNTDLFVLRNVVMSPLVARNNFIQRLIKDFNTIAEEEADRCIQWADPKRKSRHYFLLQTKNNCSGGFEAYLVYLPNFYMANSSRQLILKVGSGNGHLAKKQPTLFRTSDEINLEEVLSSSRSLELQAFHGTTDPDSDEHDLSLSDIEDVTQLPDSAFYPTHITVNVTGTLRNQPISTDFRDSVYPEFMPFYAYGDLKNLHLSHILLKASNTFVAVSNAKLEVTSTELEPKEIQKQLSRGAIIITKLPEAPCQPFDIDYLKRVLVTGGGSLEVELYQDELLVDDGPVPTPKSSGQQTPAPAPTSCSAPEQSNKLPTEVLTRTWPHEDSLMDYITPPGRRPLCTGRLRIKSVDDLFFDDAWLNDDMASAWRFHDPDGDGPREEWKWERIGKAKGKLSEWESYVDAKVRGLEQQLDQGNMKVKADGGKWWAKDE</sequence>
<name>A0A3N4IJV7_ASCIM</name>
<keyword evidence="3" id="KW-0456">Lyase</keyword>
<dbReference type="InterPro" id="IPR050477">
    <property type="entry name" value="GrpII_AminoAcid_Decarb"/>
</dbReference>
<dbReference type="InterPro" id="IPR015424">
    <property type="entry name" value="PyrdxlP-dep_Trfase"/>
</dbReference>
<keyword evidence="2 4" id="KW-0663">Pyridoxal phosphate</keyword>
<dbReference type="AlphaFoldDB" id="A0A3N4IJV7"/>
<feature type="modified residue" description="N6-(pyridoxal phosphate)lysine" evidence="4">
    <location>
        <position position="466"/>
    </location>
</feature>
<dbReference type="InterPro" id="IPR015421">
    <property type="entry name" value="PyrdxlP-dep_Trfase_major"/>
</dbReference>
<dbReference type="GO" id="GO:0030170">
    <property type="term" value="F:pyridoxal phosphate binding"/>
    <property type="evidence" value="ECO:0007669"/>
    <property type="project" value="InterPro"/>
</dbReference>
<proteinExistence type="predicted"/>
<evidence type="ECO:0000256" key="1">
    <source>
        <dbReference type="ARBA" id="ARBA00001933"/>
    </source>
</evidence>
<evidence type="ECO:0000256" key="4">
    <source>
        <dbReference type="PIRSR" id="PIRSR602129-50"/>
    </source>
</evidence>
<dbReference type="OrthoDB" id="2161780at2759"/>
<organism evidence="6 7">
    <name type="scientific">Ascobolus immersus RN42</name>
    <dbReference type="NCBI Taxonomy" id="1160509"/>
    <lineage>
        <taxon>Eukaryota</taxon>
        <taxon>Fungi</taxon>
        <taxon>Dikarya</taxon>
        <taxon>Ascomycota</taxon>
        <taxon>Pezizomycotina</taxon>
        <taxon>Pezizomycetes</taxon>
        <taxon>Pezizales</taxon>
        <taxon>Ascobolaceae</taxon>
        <taxon>Ascobolus</taxon>
    </lineage>
</organism>
<accession>A0A3N4IJV7</accession>
<evidence type="ECO:0000256" key="5">
    <source>
        <dbReference type="SAM" id="MobiDB-lite"/>
    </source>
</evidence>
<gene>
    <name evidence="6" type="ORF">BJ508DRAFT_349598</name>
</gene>
<dbReference type="GO" id="GO:0016830">
    <property type="term" value="F:carbon-carbon lyase activity"/>
    <property type="evidence" value="ECO:0007669"/>
    <property type="project" value="InterPro"/>
</dbReference>
<keyword evidence="6" id="KW-0808">Transferase</keyword>
<comment type="cofactor">
    <cofactor evidence="1 4">
        <name>pyridoxal 5'-phosphate</name>
        <dbReference type="ChEBI" id="CHEBI:597326"/>
    </cofactor>
</comment>
<dbReference type="Pfam" id="PF00282">
    <property type="entry name" value="Pyridoxal_deC"/>
    <property type="match status" value="1"/>
</dbReference>
<evidence type="ECO:0000256" key="3">
    <source>
        <dbReference type="ARBA" id="ARBA00023239"/>
    </source>
</evidence>
<feature type="region of interest" description="Disordered" evidence="5">
    <location>
        <begin position="999"/>
        <end position="1030"/>
    </location>
</feature>
<evidence type="ECO:0000313" key="7">
    <source>
        <dbReference type="Proteomes" id="UP000275078"/>
    </source>
</evidence>
<dbReference type="InterPro" id="IPR002129">
    <property type="entry name" value="PyrdxlP-dep_de-COase"/>
</dbReference>
<dbReference type="Proteomes" id="UP000275078">
    <property type="component" value="Unassembled WGS sequence"/>
</dbReference>
<keyword evidence="7" id="KW-1185">Reference proteome</keyword>
<dbReference type="GO" id="GO:0019752">
    <property type="term" value="P:carboxylic acid metabolic process"/>
    <property type="evidence" value="ECO:0007669"/>
    <property type="project" value="InterPro"/>
</dbReference>
<dbReference type="GO" id="GO:0016740">
    <property type="term" value="F:transferase activity"/>
    <property type="evidence" value="ECO:0007669"/>
    <property type="project" value="UniProtKB-KW"/>
</dbReference>
<dbReference type="SUPFAM" id="SSF53383">
    <property type="entry name" value="PLP-dependent transferases"/>
    <property type="match status" value="1"/>
</dbReference>
<dbReference type="Gene3D" id="3.40.640.10">
    <property type="entry name" value="Type I PLP-dependent aspartate aminotransferase-like (Major domain)"/>
    <property type="match status" value="1"/>
</dbReference>
<dbReference type="PANTHER" id="PTHR42735">
    <property type="match status" value="1"/>
</dbReference>
<dbReference type="PANTHER" id="PTHR42735:SF4">
    <property type="entry name" value="PYRIDOXAL PHOSPHATE-DEPENDENT DECARBOXYLASE FAMILY PROTEIN"/>
    <property type="match status" value="1"/>
</dbReference>
<dbReference type="STRING" id="1160509.A0A3N4IJV7"/>